<dbReference type="InterPro" id="IPR029044">
    <property type="entry name" value="Nucleotide-diphossugar_trans"/>
</dbReference>
<dbReference type="PANTHER" id="PTHR40392">
    <property type="entry name" value="2-PHOSPHO-L-LACTATE GUANYLYLTRANSFERASE"/>
    <property type="match status" value="1"/>
</dbReference>
<dbReference type="AlphaFoldDB" id="A0A2K8PBY9"/>
<dbReference type="KEGG" id="slx:SLAV_11910"/>
<dbReference type="HAMAP" id="MF_02114">
    <property type="entry name" value="CofC"/>
    <property type="match status" value="1"/>
</dbReference>
<protein>
    <recommendedName>
        <fullName evidence="5">Phosphoenolpyruvate guanylyltransferase</fullName>
        <shortName evidence="5">PEP guanylyltransferase</shortName>
        <ecNumber evidence="5">2.7.7.105</ecNumber>
    </recommendedName>
</protein>
<evidence type="ECO:0000256" key="4">
    <source>
        <dbReference type="ARBA" id="ARBA00023134"/>
    </source>
</evidence>
<dbReference type="NCBIfam" id="TIGR03552">
    <property type="entry name" value="F420_cofC"/>
    <property type="match status" value="1"/>
</dbReference>
<gene>
    <name evidence="6" type="primary">cofC2</name>
    <name evidence="5" type="synonym">fbiD</name>
    <name evidence="6" type="ORF">SLAV_11910</name>
</gene>
<dbReference type="EC" id="2.7.7.105" evidence="5"/>
<reference evidence="6 7" key="1">
    <citation type="submission" date="2017-11" db="EMBL/GenBank/DDBJ databases">
        <title>Complete genome sequence of Streptomyces lavendulae subsp. lavendulae CCM 3239 (formerly 'Streptomyces aureofaciens CCM 3239'), the producer of the angucycline-type antibiotic auricin.</title>
        <authorList>
            <person name="Busche T."/>
            <person name="Novakova R."/>
            <person name="Al'Dilaimi A."/>
            <person name="Homerova D."/>
            <person name="Feckova L."/>
            <person name="Rezuchova B."/>
            <person name="Mingyar E."/>
            <person name="Csolleiova D."/>
            <person name="Bekeova C."/>
            <person name="Winkler A."/>
            <person name="Sevcikova B."/>
            <person name="Kalinowski J."/>
            <person name="Kormanec J."/>
            <person name="Ruckert C."/>
        </authorList>
    </citation>
    <scope>NUCLEOTIDE SEQUENCE [LARGE SCALE GENOMIC DNA]</scope>
    <source>
        <strain evidence="6 7">CCM 3239</strain>
    </source>
</reference>
<dbReference type="GO" id="GO:0043814">
    <property type="term" value="F:phospholactate guanylyltransferase activity"/>
    <property type="evidence" value="ECO:0007669"/>
    <property type="project" value="InterPro"/>
</dbReference>
<dbReference type="UniPathway" id="UPA00071"/>
<name>A0A2K8PBY9_STRLA</name>
<evidence type="ECO:0000256" key="1">
    <source>
        <dbReference type="ARBA" id="ARBA00022679"/>
    </source>
</evidence>
<evidence type="ECO:0000256" key="5">
    <source>
        <dbReference type="HAMAP-Rule" id="MF_02114"/>
    </source>
</evidence>
<proteinExistence type="inferred from homology"/>
<evidence type="ECO:0000313" key="6">
    <source>
        <dbReference type="EMBL" id="ATZ24246.1"/>
    </source>
</evidence>
<keyword evidence="7" id="KW-1185">Reference proteome</keyword>
<evidence type="ECO:0000256" key="2">
    <source>
        <dbReference type="ARBA" id="ARBA00022695"/>
    </source>
</evidence>
<dbReference type="Proteomes" id="UP000231791">
    <property type="component" value="Chromosome"/>
</dbReference>
<keyword evidence="1 5" id="KW-0808">Transferase</keyword>
<comment type="similarity">
    <text evidence="5">Belongs to the CofC family.</text>
</comment>
<dbReference type="EMBL" id="CP024985">
    <property type="protein sequence ID" value="ATZ24246.1"/>
    <property type="molecule type" value="Genomic_DNA"/>
</dbReference>
<sequence>MRERTGGKGSVTNAVWSLVVPLKPLALAKSRLAAAVGASRPGLALAFAQDTVAGALACASVADVVVVTDDVLAGAELARLGARILPDSPGAGLNAALDHGARAVRAGRPGTAVAAINADLPALRPPELLRVLDTATAFPRAFLADAAGIGTTLLCAGPDVELAPSFGGPSRARHSASGAVEIALTDVESVRRDVDTPADLRTALALGVGRHTARYSARMQATAYTYDSRTHSGSVLLDDGTPVPFEAAAFEAGGLLLLRPGQRVRIETDGEGPALRITLVTLQTF</sequence>
<dbReference type="OrthoDB" id="3830203at2"/>
<keyword evidence="4 5" id="KW-0342">GTP-binding</keyword>
<evidence type="ECO:0000313" key="7">
    <source>
        <dbReference type="Proteomes" id="UP000231791"/>
    </source>
</evidence>
<comment type="pathway">
    <text evidence="5">Cofactor biosynthesis; coenzyme F420 biosynthesis.</text>
</comment>
<accession>A0A2K8PBY9</accession>
<dbReference type="GO" id="GO:0052645">
    <property type="term" value="P:F420-0 metabolic process"/>
    <property type="evidence" value="ECO:0007669"/>
    <property type="project" value="UniProtKB-UniRule"/>
</dbReference>
<dbReference type="Pfam" id="PF01983">
    <property type="entry name" value="CofC"/>
    <property type="match status" value="1"/>
</dbReference>
<dbReference type="InterPro" id="IPR002835">
    <property type="entry name" value="CofC"/>
</dbReference>
<organism evidence="6 7">
    <name type="scientific">Streptomyces lavendulae subsp. lavendulae</name>
    <dbReference type="NCBI Taxonomy" id="58340"/>
    <lineage>
        <taxon>Bacteria</taxon>
        <taxon>Bacillati</taxon>
        <taxon>Actinomycetota</taxon>
        <taxon>Actinomycetes</taxon>
        <taxon>Kitasatosporales</taxon>
        <taxon>Streptomycetaceae</taxon>
        <taxon>Streptomyces</taxon>
    </lineage>
</organism>
<dbReference type="Gene3D" id="3.90.550.10">
    <property type="entry name" value="Spore Coat Polysaccharide Biosynthesis Protein SpsA, Chain A"/>
    <property type="match status" value="1"/>
</dbReference>
<feature type="binding site" evidence="5">
    <location>
        <position position="170"/>
    </location>
    <ligand>
        <name>phosphoenolpyruvate</name>
        <dbReference type="ChEBI" id="CHEBI:58702"/>
    </ligand>
</feature>
<feature type="binding site" evidence="5">
    <location>
        <position position="151"/>
    </location>
    <ligand>
        <name>phosphoenolpyruvate</name>
        <dbReference type="ChEBI" id="CHEBI:58702"/>
    </ligand>
</feature>
<feature type="binding site" evidence="5">
    <location>
        <position position="167"/>
    </location>
    <ligand>
        <name>phosphoenolpyruvate</name>
        <dbReference type="ChEBI" id="CHEBI:58702"/>
    </ligand>
</feature>
<keyword evidence="3 5" id="KW-0547">Nucleotide-binding</keyword>
<comment type="function">
    <text evidence="5">Guanylyltransferase that catalyzes the activation of phosphoenolpyruvate (PEP) as enolpyruvoyl-2-diphospho-5'-guanosine, via the condensation of PEP with GTP. It is involved in the biosynthesis of coenzyme F420, a hydride carrier cofactor.</text>
</comment>
<comment type="catalytic activity">
    <reaction evidence="5">
        <text>phosphoenolpyruvate + GTP + H(+) = enolpyruvoyl-2-diphospho-5'-guanosine + diphosphate</text>
        <dbReference type="Rhea" id="RHEA:30519"/>
        <dbReference type="ChEBI" id="CHEBI:15378"/>
        <dbReference type="ChEBI" id="CHEBI:33019"/>
        <dbReference type="ChEBI" id="CHEBI:37565"/>
        <dbReference type="ChEBI" id="CHEBI:58702"/>
        <dbReference type="ChEBI" id="CHEBI:143701"/>
        <dbReference type="EC" id="2.7.7.105"/>
    </reaction>
</comment>
<dbReference type="GO" id="GO:0005525">
    <property type="term" value="F:GTP binding"/>
    <property type="evidence" value="ECO:0007669"/>
    <property type="project" value="UniProtKB-KW"/>
</dbReference>
<dbReference type="SUPFAM" id="SSF53448">
    <property type="entry name" value="Nucleotide-diphospho-sugar transferases"/>
    <property type="match status" value="1"/>
</dbReference>
<dbReference type="PANTHER" id="PTHR40392:SF1">
    <property type="entry name" value="2-PHOSPHO-L-LACTATE GUANYLYLTRANSFERASE"/>
    <property type="match status" value="1"/>
</dbReference>
<keyword evidence="2 5" id="KW-0548">Nucleotidyltransferase</keyword>
<evidence type="ECO:0000256" key="3">
    <source>
        <dbReference type="ARBA" id="ARBA00022741"/>
    </source>
</evidence>